<accession>A0ABP4XLV8</accession>
<reference evidence="3" key="1">
    <citation type="journal article" date="2019" name="Int. J. Syst. Evol. Microbiol.">
        <title>The Global Catalogue of Microorganisms (GCM) 10K type strain sequencing project: providing services to taxonomists for standard genome sequencing and annotation.</title>
        <authorList>
            <consortium name="The Broad Institute Genomics Platform"/>
            <consortium name="The Broad Institute Genome Sequencing Center for Infectious Disease"/>
            <person name="Wu L."/>
            <person name="Ma J."/>
        </authorList>
    </citation>
    <scope>NUCLEOTIDE SEQUENCE [LARGE SCALE GENOMIC DNA]</scope>
    <source>
        <strain evidence="3">JCM 13250</strain>
    </source>
</reference>
<gene>
    <name evidence="2" type="ORF">GCM10009682_06870</name>
</gene>
<protein>
    <submittedName>
        <fullName evidence="2">Uncharacterized protein</fullName>
    </submittedName>
</protein>
<feature type="transmembrane region" description="Helical" evidence="1">
    <location>
        <begin position="126"/>
        <end position="146"/>
    </location>
</feature>
<comment type="caution">
    <text evidence="2">The sequence shown here is derived from an EMBL/GenBank/DDBJ whole genome shotgun (WGS) entry which is preliminary data.</text>
</comment>
<keyword evidence="1" id="KW-0472">Membrane</keyword>
<organism evidence="2 3">
    <name type="scientific">Luedemannella flava</name>
    <dbReference type="NCBI Taxonomy" id="349316"/>
    <lineage>
        <taxon>Bacteria</taxon>
        <taxon>Bacillati</taxon>
        <taxon>Actinomycetota</taxon>
        <taxon>Actinomycetes</taxon>
        <taxon>Micromonosporales</taxon>
        <taxon>Micromonosporaceae</taxon>
        <taxon>Luedemannella</taxon>
    </lineage>
</organism>
<evidence type="ECO:0000313" key="3">
    <source>
        <dbReference type="Proteomes" id="UP001500218"/>
    </source>
</evidence>
<proteinExistence type="predicted"/>
<keyword evidence="1" id="KW-1133">Transmembrane helix</keyword>
<dbReference type="EMBL" id="BAAALT010000013">
    <property type="protein sequence ID" value="GAA1787498.1"/>
    <property type="molecule type" value="Genomic_DNA"/>
</dbReference>
<dbReference type="RefSeq" id="WP_344126113.1">
    <property type="nucleotide sequence ID" value="NZ_BAAALT010000013.1"/>
</dbReference>
<keyword evidence="3" id="KW-1185">Reference proteome</keyword>
<dbReference type="Proteomes" id="UP001500218">
    <property type="component" value="Unassembled WGS sequence"/>
</dbReference>
<keyword evidence="1" id="KW-0812">Transmembrane</keyword>
<evidence type="ECO:0000313" key="2">
    <source>
        <dbReference type="EMBL" id="GAA1787498.1"/>
    </source>
</evidence>
<evidence type="ECO:0000256" key="1">
    <source>
        <dbReference type="SAM" id="Phobius"/>
    </source>
</evidence>
<name>A0ABP4XLV8_9ACTN</name>
<sequence>MSGYRDGDGEGRVIPAPKSVAEILAMRGEGSGRDKDYLEQDEVWHAWPGVWMISPVAAANDVRTRTITTYLTWGFTSRPVYHAEDVQRVTDAIAAGTAVVEPRWRRDTDEGRAAIREFERTRGRRAFLGFLVPLLFIIALIAALVLPPLLLS</sequence>